<organism evidence="3 4">
    <name type="scientific">Jiangella aurantiaca</name>
    <dbReference type="NCBI Taxonomy" id="2530373"/>
    <lineage>
        <taxon>Bacteria</taxon>
        <taxon>Bacillati</taxon>
        <taxon>Actinomycetota</taxon>
        <taxon>Actinomycetes</taxon>
        <taxon>Jiangellales</taxon>
        <taxon>Jiangellaceae</taxon>
        <taxon>Jiangella</taxon>
    </lineage>
</organism>
<dbReference type="InterPro" id="IPR036390">
    <property type="entry name" value="WH_DNA-bd_sf"/>
</dbReference>
<dbReference type="InterPro" id="IPR000600">
    <property type="entry name" value="ROK"/>
</dbReference>
<accession>A0A4R5AG15</accession>
<comment type="similarity">
    <text evidence="1">Belongs to the ROK (NagC/XylR) family.</text>
</comment>
<dbReference type="InterPro" id="IPR043129">
    <property type="entry name" value="ATPase_NBD"/>
</dbReference>
<dbReference type="Gene3D" id="1.10.10.10">
    <property type="entry name" value="Winged helix-like DNA-binding domain superfamily/Winged helix DNA-binding domain"/>
    <property type="match status" value="1"/>
</dbReference>
<name>A0A4R5AG15_9ACTN</name>
<comment type="caution">
    <text evidence="3">The sequence shown here is derived from an EMBL/GenBank/DDBJ whole genome shotgun (WGS) entry which is preliminary data.</text>
</comment>
<reference evidence="3 4" key="1">
    <citation type="submission" date="2019-02" db="EMBL/GenBank/DDBJ databases">
        <title>Draft genome sequences of novel Actinobacteria.</title>
        <authorList>
            <person name="Sahin N."/>
            <person name="Ay H."/>
            <person name="Saygin H."/>
        </authorList>
    </citation>
    <scope>NUCLEOTIDE SEQUENCE [LARGE SCALE GENOMIC DNA]</scope>
    <source>
        <strain evidence="3 4">8K307</strain>
    </source>
</reference>
<dbReference type="SUPFAM" id="SSF53067">
    <property type="entry name" value="Actin-like ATPase domain"/>
    <property type="match status" value="1"/>
</dbReference>
<dbReference type="PANTHER" id="PTHR18964:SF149">
    <property type="entry name" value="BIFUNCTIONAL UDP-N-ACETYLGLUCOSAMINE 2-EPIMERASE_N-ACETYLMANNOSAMINE KINASE"/>
    <property type="match status" value="1"/>
</dbReference>
<sequence>MPVDASHRHVEPGRSGSAPDGPRSWQGTTLRRQNYSAVLRTILIDGPISRVDIARRVGLTPTAITSIVTSLLAAGLVMEVQPPNPGRDRGRPKVPVDIDPGALSVLGLFIGGTHTSVGLIDLSGHLIAETDVEQVGTSATELIEDIATAARRLMDTASPAGPILGVGASIGGWVDTERGVVLDHVRPHWVGTPLRSRLEERIGLPVVLNSNARAMALLESWLGAAKGVRNFIYVSIGALVASALFIDGKVYDGARSASGSIDHLSVRVRTATRCFCGRRDCLHVAVSDEAVLRLAYEAGVPTSIASVRELAETAAAGDLAAARVLRNRARHTGNAVGQLADLLNPELILLGGSILDAPEYLDDVRRQAAASSHAAPGVADLIRPSVFGHRALSRASGALVLNQYYADPLAYSPLARDARVRGAVQ</sequence>
<dbReference type="Pfam" id="PF13412">
    <property type="entry name" value="HTH_24"/>
    <property type="match status" value="1"/>
</dbReference>
<dbReference type="PANTHER" id="PTHR18964">
    <property type="entry name" value="ROK (REPRESSOR, ORF, KINASE) FAMILY"/>
    <property type="match status" value="1"/>
</dbReference>
<evidence type="ECO:0000256" key="1">
    <source>
        <dbReference type="ARBA" id="ARBA00006479"/>
    </source>
</evidence>
<dbReference type="AlphaFoldDB" id="A0A4R5AG15"/>
<gene>
    <name evidence="3" type="ORF">E1262_14525</name>
</gene>
<evidence type="ECO:0000313" key="4">
    <source>
        <dbReference type="Proteomes" id="UP000295217"/>
    </source>
</evidence>
<dbReference type="Pfam" id="PF00480">
    <property type="entry name" value="ROK"/>
    <property type="match status" value="1"/>
</dbReference>
<feature type="region of interest" description="Disordered" evidence="2">
    <location>
        <begin position="1"/>
        <end position="28"/>
    </location>
</feature>
<evidence type="ECO:0000313" key="3">
    <source>
        <dbReference type="EMBL" id="TDD68952.1"/>
    </source>
</evidence>
<keyword evidence="4" id="KW-1185">Reference proteome</keyword>
<proteinExistence type="inferred from homology"/>
<dbReference type="Proteomes" id="UP000295217">
    <property type="component" value="Unassembled WGS sequence"/>
</dbReference>
<dbReference type="EMBL" id="SMLB01000017">
    <property type="protein sequence ID" value="TDD68952.1"/>
    <property type="molecule type" value="Genomic_DNA"/>
</dbReference>
<dbReference type="SUPFAM" id="SSF46785">
    <property type="entry name" value="Winged helix' DNA-binding domain"/>
    <property type="match status" value="1"/>
</dbReference>
<dbReference type="Gene3D" id="3.30.420.40">
    <property type="match status" value="2"/>
</dbReference>
<dbReference type="RefSeq" id="WP_238992934.1">
    <property type="nucleotide sequence ID" value="NZ_SMLB01000017.1"/>
</dbReference>
<feature type="compositionally biased region" description="Basic and acidic residues" evidence="2">
    <location>
        <begin position="1"/>
        <end position="12"/>
    </location>
</feature>
<dbReference type="InterPro" id="IPR036388">
    <property type="entry name" value="WH-like_DNA-bd_sf"/>
</dbReference>
<protein>
    <submittedName>
        <fullName evidence="3">ROK family transcriptional regulator</fullName>
    </submittedName>
</protein>
<evidence type="ECO:0000256" key="2">
    <source>
        <dbReference type="SAM" id="MobiDB-lite"/>
    </source>
</evidence>